<dbReference type="InterPro" id="IPR000182">
    <property type="entry name" value="GNAT_dom"/>
</dbReference>
<dbReference type="Pfam" id="PF00583">
    <property type="entry name" value="Acetyltransf_1"/>
    <property type="match status" value="1"/>
</dbReference>
<dbReference type="GO" id="GO:0016747">
    <property type="term" value="F:acyltransferase activity, transferring groups other than amino-acyl groups"/>
    <property type="evidence" value="ECO:0007669"/>
    <property type="project" value="InterPro"/>
</dbReference>
<dbReference type="SUPFAM" id="SSF55729">
    <property type="entry name" value="Acyl-CoA N-acyltransferases (Nat)"/>
    <property type="match status" value="1"/>
</dbReference>
<dbReference type="InterPro" id="IPR016181">
    <property type="entry name" value="Acyl_CoA_acyltransferase"/>
</dbReference>
<evidence type="ECO:0000313" key="2">
    <source>
        <dbReference type="EMBL" id="MDX5932934.1"/>
    </source>
</evidence>
<dbReference type="Proteomes" id="UP001279553">
    <property type="component" value="Unassembled WGS sequence"/>
</dbReference>
<evidence type="ECO:0000259" key="1">
    <source>
        <dbReference type="PROSITE" id="PS51186"/>
    </source>
</evidence>
<dbReference type="PROSITE" id="PS51186">
    <property type="entry name" value="GNAT"/>
    <property type="match status" value="1"/>
</dbReference>
<accession>A0AAW9DUZ7</accession>
<name>A0AAW9DUZ7_ACIAO</name>
<dbReference type="RefSeq" id="WP_319615791.1">
    <property type="nucleotide sequence ID" value="NZ_JAWXYB010000018.1"/>
</dbReference>
<keyword evidence="3" id="KW-1185">Reference proteome</keyword>
<comment type="caution">
    <text evidence="2">The sequence shown here is derived from an EMBL/GenBank/DDBJ whole genome shotgun (WGS) entry which is preliminary data.</text>
</comment>
<keyword evidence="2" id="KW-0012">Acyltransferase</keyword>
<sequence length="189" mass="20477">MQGAAILPHLASLATLRMEVFRAWPYLYEGDLRYEQEYLATYAASAGAAVVVAREDDTIVGASTCLPLTDESASMQGAFRAAGVDPARVCYFGESVLRPAFRGQGAGVAFFAAREAHARSLPGVTMAAFCAVIRSADDPRRPADAGTLEPFWHHRGFAPQPGLICTMAWREIGGTQEVENRLQVWLKSL</sequence>
<proteinExistence type="predicted"/>
<feature type="domain" description="N-acetyltransferase" evidence="1">
    <location>
        <begin position="11"/>
        <end position="185"/>
    </location>
</feature>
<gene>
    <name evidence="2" type="ORF">SIL87_19465</name>
</gene>
<dbReference type="EC" id="2.3.1.-" evidence="2"/>
<keyword evidence="2" id="KW-0808">Transferase</keyword>
<organism evidence="2 3">
    <name type="scientific">Acidiphilium acidophilum</name>
    <name type="common">Thiobacillus acidophilus</name>
    <dbReference type="NCBI Taxonomy" id="76588"/>
    <lineage>
        <taxon>Bacteria</taxon>
        <taxon>Pseudomonadati</taxon>
        <taxon>Pseudomonadota</taxon>
        <taxon>Alphaproteobacteria</taxon>
        <taxon>Acetobacterales</taxon>
        <taxon>Acidocellaceae</taxon>
        <taxon>Acidiphilium</taxon>
    </lineage>
</organism>
<dbReference type="Gene3D" id="3.40.630.30">
    <property type="match status" value="1"/>
</dbReference>
<reference evidence="2 3" key="1">
    <citation type="submission" date="2023-11" db="EMBL/GenBank/DDBJ databases">
        <title>MicrobeMod: A computational toolkit for identifying prokaryotic methylation and restriction-modification with nanopore sequencing.</title>
        <authorList>
            <person name="Crits-Christoph A."/>
            <person name="Kang S.C."/>
            <person name="Lee H."/>
            <person name="Ostrov N."/>
        </authorList>
    </citation>
    <scope>NUCLEOTIDE SEQUENCE [LARGE SCALE GENOMIC DNA]</scope>
    <source>
        <strain evidence="2 3">DSMZ 700</strain>
    </source>
</reference>
<evidence type="ECO:0000313" key="3">
    <source>
        <dbReference type="Proteomes" id="UP001279553"/>
    </source>
</evidence>
<dbReference type="EMBL" id="JAWXYB010000018">
    <property type="protein sequence ID" value="MDX5932934.1"/>
    <property type="molecule type" value="Genomic_DNA"/>
</dbReference>
<dbReference type="AlphaFoldDB" id="A0AAW9DUZ7"/>
<protein>
    <submittedName>
        <fullName evidence="2">GNAT family N-acetyltransferase</fullName>
        <ecNumber evidence="2">2.3.1.-</ecNumber>
    </submittedName>
</protein>